<organism evidence="7 8">
    <name type="scientific">Lodderomyces beijingensis</name>
    <dbReference type="NCBI Taxonomy" id="1775926"/>
    <lineage>
        <taxon>Eukaryota</taxon>
        <taxon>Fungi</taxon>
        <taxon>Dikarya</taxon>
        <taxon>Ascomycota</taxon>
        <taxon>Saccharomycotina</taxon>
        <taxon>Pichiomycetes</taxon>
        <taxon>Debaryomycetaceae</taxon>
        <taxon>Candida/Lodderomyces clade</taxon>
        <taxon>Lodderomyces</taxon>
    </lineage>
</organism>
<evidence type="ECO:0000313" key="8">
    <source>
        <dbReference type="Proteomes" id="UP001497383"/>
    </source>
</evidence>
<dbReference type="EC" id="2.7.7.23" evidence="3"/>
<comment type="catalytic activity">
    <reaction evidence="6">
        <text>N-acetyl-alpha-D-glucosamine 1-phosphate + UTP + H(+) = UDP-N-acetyl-alpha-D-glucosamine + diphosphate</text>
        <dbReference type="Rhea" id="RHEA:13509"/>
        <dbReference type="ChEBI" id="CHEBI:15378"/>
        <dbReference type="ChEBI" id="CHEBI:33019"/>
        <dbReference type="ChEBI" id="CHEBI:46398"/>
        <dbReference type="ChEBI" id="CHEBI:57705"/>
        <dbReference type="ChEBI" id="CHEBI:57776"/>
        <dbReference type="EC" id="2.7.7.23"/>
    </reaction>
</comment>
<dbReference type="GeneID" id="92210515"/>
<gene>
    <name evidence="7" type="ORF">LODBEIA_P53190</name>
</gene>
<dbReference type="Gene3D" id="3.90.550.10">
    <property type="entry name" value="Spore Coat Polysaccharide Biosynthesis Protein SpsA, Chain A"/>
    <property type="match status" value="1"/>
</dbReference>
<accession>A0ABP0ZSJ1</accession>
<dbReference type="PANTHER" id="PTHR11952">
    <property type="entry name" value="UDP- GLUCOSE PYROPHOSPHORYLASE"/>
    <property type="match status" value="1"/>
</dbReference>
<dbReference type="InterPro" id="IPR029044">
    <property type="entry name" value="Nucleotide-diphossugar_trans"/>
</dbReference>
<name>A0ABP0ZSJ1_9ASCO</name>
<dbReference type="RefSeq" id="XP_066832257.1">
    <property type="nucleotide sequence ID" value="XM_066975638.1"/>
</dbReference>
<dbReference type="InterPro" id="IPR039741">
    <property type="entry name" value="UDP-sugar_pyrophosphorylase"/>
</dbReference>
<proteinExistence type="inferred from homology"/>
<evidence type="ECO:0000256" key="3">
    <source>
        <dbReference type="ARBA" id="ARBA00012457"/>
    </source>
</evidence>
<reference evidence="7 8" key="1">
    <citation type="submission" date="2024-03" db="EMBL/GenBank/DDBJ databases">
        <authorList>
            <person name="Brejova B."/>
        </authorList>
    </citation>
    <scope>NUCLEOTIDE SEQUENCE [LARGE SCALE GENOMIC DNA]</scope>
    <source>
        <strain evidence="7 8">CBS 14171</strain>
    </source>
</reference>
<evidence type="ECO:0000256" key="5">
    <source>
        <dbReference type="ARBA" id="ARBA00022695"/>
    </source>
</evidence>
<sequence length="487" mass="54627">MTFASQESIMESFNRAGQKQVFTYFDSLSEQGQRKLINQLAKIEDPVNLVHTVEEAIQYSSSSSARDFTQLPEESTASTVGLDSETQAHWSQLGFEAIAQGEVAVLLMAGGQGTRLGSNEPKGCFDIQLPSHKSLFQTQAEKILKIEKLTQHQQKTGEKQPRIMWYIMTSGPTRESTETFFQKNNYFGLSPNQVKFFNQGTLPCFDLKGEKILLASQDSICESPDGNGGLYKALLVNGILDDMVAKGIKHIHAYCVDNSLVKVADPLFIGFAIDRKFDLATKVVRKRDANESVGLIVLNDDLKRPCVIEYSEISQALAEKKDPQDPSKLFLRAANIVNHYYSVDLLTKMIPKWTTSQEYLPFHIAKKKIPSMNLKSNEFYKPTEPNGIKLEQFIFDVFPSVELSKFGCLEVARSDEFSPLKNADGAQNDTPTTCRLHYLKRSTEWIKKNGGLLQNQDDLVEVSPLTSYFGEDLEIVKGKTFKNGDVI</sequence>
<dbReference type="PANTHER" id="PTHR11952:SF2">
    <property type="entry name" value="LD24639P"/>
    <property type="match status" value="1"/>
</dbReference>
<evidence type="ECO:0000256" key="1">
    <source>
        <dbReference type="ARBA" id="ARBA00005208"/>
    </source>
</evidence>
<comment type="pathway">
    <text evidence="1">Nucleotide-sugar biosynthesis; UDP-N-acetyl-alpha-D-glucosamine biosynthesis; UDP-N-acetyl-alpha-D-glucosamine from N-acetyl-alpha-D-glucosamine 1-phosphate: step 1/1.</text>
</comment>
<dbReference type="SUPFAM" id="SSF53448">
    <property type="entry name" value="Nucleotide-diphospho-sugar transferases"/>
    <property type="match status" value="1"/>
</dbReference>
<comment type="similarity">
    <text evidence="2">Belongs to the UDPGP type 1 family.</text>
</comment>
<dbReference type="InterPro" id="IPR002618">
    <property type="entry name" value="UDPGP_fam"/>
</dbReference>
<dbReference type="CDD" id="cd04193">
    <property type="entry name" value="UDPGlcNAc_PPase"/>
    <property type="match status" value="1"/>
</dbReference>
<dbReference type="Proteomes" id="UP001497383">
    <property type="component" value="Chromosome 7"/>
</dbReference>
<dbReference type="Pfam" id="PF01704">
    <property type="entry name" value="UDPGP"/>
    <property type="match status" value="1"/>
</dbReference>
<protein>
    <recommendedName>
        <fullName evidence="3">UDP-N-acetylglucosamine diphosphorylase</fullName>
        <ecNumber evidence="3">2.7.7.23</ecNumber>
    </recommendedName>
</protein>
<evidence type="ECO:0000256" key="2">
    <source>
        <dbReference type="ARBA" id="ARBA00010401"/>
    </source>
</evidence>
<dbReference type="EMBL" id="OZ022411">
    <property type="protein sequence ID" value="CAK9441451.1"/>
    <property type="molecule type" value="Genomic_DNA"/>
</dbReference>
<keyword evidence="4" id="KW-0808">Transferase</keyword>
<evidence type="ECO:0000313" key="7">
    <source>
        <dbReference type="EMBL" id="CAK9441451.1"/>
    </source>
</evidence>
<keyword evidence="5" id="KW-0548">Nucleotidyltransferase</keyword>
<evidence type="ECO:0000256" key="4">
    <source>
        <dbReference type="ARBA" id="ARBA00022679"/>
    </source>
</evidence>
<evidence type="ECO:0000256" key="6">
    <source>
        <dbReference type="ARBA" id="ARBA00048493"/>
    </source>
</evidence>
<keyword evidence="8" id="KW-1185">Reference proteome</keyword>